<sequence length="229" mass="26116">MTFVEIKDYEIATLVERVIKLQESRSANERAIITIAGVPGSGKSTISQKVCSEVNKRIGRKTVAVLGQDGFHYYRSQLKIMEDPEEAFDRRGAPFTFNSELLLKLTNEIKRNTYEVIYAPSFDHKDKDPIENSIEITPEIRVILLEGNYVHLNEGNWREICSLSDERWLVAVDLDVIVDRLIKRHLEAGICSSIVDSKRRVENNDLKNAQYVVSHSITPDIVIRTSVNL</sequence>
<dbReference type="OMA" id="WILAHRN"/>
<dbReference type="FunCoup" id="A3GHU6">
    <property type="interactions" value="9"/>
</dbReference>
<proteinExistence type="predicted"/>
<keyword evidence="1" id="KW-0418">Kinase</keyword>
<protein>
    <submittedName>
        <fullName evidence="1">Predicted panthothenate kinase/uridine kinase-related protein</fullName>
    </submittedName>
</protein>
<dbReference type="Gene3D" id="3.40.50.300">
    <property type="entry name" value="P-loop containing nucleotide triphosphate hydrolases"/>
    <property type="match status" value="1"/>
</dbReference>
<reference evidence="1 2" key="1">
    <citation type="journal article" date="2007" name="Nat. Biotechnol.">
        <title>Genome sequence of the lignocellulose-bioconverting and xylose-fermenting yeast Pichia stipitis.</title>
        <authorList>
            <person name="Jeffries T.W."/>
            <person name="Grigoriev I.V."/>
            <person name="Grimwood J."/>
            <person name="Laplaza J.M."/>
            <person name="Aerts A."/>
            <person name="Salamov A."/>
            <person name="Schmutz J."/>
            <person name="Lindquist E."/>
            <person name="Dehal P."/>
            <person name="Shapiro H."/>
            <person name="Jin Y.S."/>
            <person name="Passoth V."/>
            <person name="Richardson P.M."/>
        </authorList>
    </citation>
    <scope>NUCLEOTIDE SEQUENCE [LARGE SCALE GENOMIC DNA]</scope>
    <source>
        <strain evidence="2">ATCC 58785 / CBS 6054 / NBRC 10063 / NRRL Y-11545</strain>
    </source>
</reference>
<dbReference type="SUPFAM" id="SSF52540">
    <property type="entry name" value="P-loop containing nucleoside triphosphate hydrolases"/>
    <property type="match status" value="1"/>
</dbReference>
<evidence type="ECO:0000313" key="1">
    <source>
        <dbReference type="EMBL" id="EAZ62879.1"/>
    </source>
</evidence>
<accession>A3GHU6</accession>
<comment type="caution">
    <text evidence="1">The sequence shown here is derived from an EMBL/GenBank/DDBJ whole genome shotgun (WGS) entry which is preliminary data.</text>
</comment>
<keyword evidence="2" id="KW-1185">Reference proteome</keyword>
<dbReference type="eggNOG" id="KOG2702">
    <property type="taxonomic scope" value="Eukaryota"/>
</dbReference>
<evidence type="ECO:0000313" key="2">
    <source>
        <dbReference type="Proteomes" id="UP000002258"/>
    </source>
</evidence>
<dbReference type="EMBL" id="AAVQ01000002">
    <property type="protein sequence ID" value="EAZ62879.1"/>
    <property type="molecule type" value="Genomic_DNA"/>
</dbReference>
<dbReference type="InterPro" id="IPR027417">
    <property type="entry name" value="P-loop_NTPase"/>
</dbReference>
<gene>
    <name evidence="1" type="primary">YFH7.2</name>
    <name evidence="1" type="ORF">PICST_39804</name>
</gene>
<dbReference type="Proteomes" id="UP000002258">
    <property type="component" value="Chromosome 1"/>
</dbReference>
<dbReference type="KEGG" id="pic:PICST_39804"/>
<organism evidence="1 2">
    <name type="scientific">Scheffersomyces stipitis (strain ATCC 58785 / CBS 6054 / NBRC 10063 / NRRL Y-11545)</name>
    <name type="common">Yeast</name>
    <name type="synonym">Pichia stipitis</name>
    <dbReference type="NCBI Taxonomy" id="322104"/>
    <lineage>
        <taxon>Eukaryota</taxon>
        <taxon>Fungi</taxon>
        <taxon>Dikarya</taxon>
        <taxon>Ascomycota</taxon>
        <taxon>Saccharomycotina</taxon>
        <taxon>Pichiomycetes</taxon>
        <taxon>Debaryomycetaceae</taxon>
        <taxon>Scheffersomyces</taxon>
    </lineage>
</organism>
<dbReference type="PANTHER" id="PTHR10285">
    <property type="entry name" value="URIDINE KINASE"/>
    <property type="match status" value="1"/>
</dbReference>
<dbReference type="STRING" id="322104.A3GHU6"/>
<dbReference type="AlphaFoldDB" id="A3GHU6"/>
<dbReference type="OrthoDB" id="6362633at2759"/>
<dbReference type="HOGENOM" id="CLU_067202_0_1_1"/>
<dbReference type="GeneID" id="4851845"/>
<name>A3GHU6_PICST</name>
<dbReference type="GO" id="GO:0016301">
    <property type="term" value="F:kinase activity"/>
    <property type="evidence" value="ECO:0007669"/>
    <property type="project" value="UniProtKB-KW"/>
</dbReference>
<dbReference type="InParanoid" id="A3GHU6"/>
<dbReference type="RefSeq" id="XP_001386902.1">
    <property type="nucleotide sequence ID" value="XM_001386865.1"/>
</dbReference>
<keyword evidence="1" id="KW-0808">Transferase</keyword>